<proteinExistence type="predicted"/>
<dbReference type="EMBL" id="OC000830">
    <property type="protein sequence ID" value="CAD7258454.1"/>
    <property type="molecule type" value="Genomic_DNA"/>
</dbReference>
<reference evidence="2" key="1">
    <citation type="submission" date="2020-11" db="EMBL/GenBank/DDBJ databases">
        <authorList>
            <person name="Tran Van P."/>
        </authorList>
    </citation>
    <scope>NUCLEOTIDE SEQUENCE</scope>
</reference>
<evidence type="ECO:0000313" key="2">
    <source>
        <dbReference type="EMBL" id="CAD7258454.1"/>
    </source>
</evidence>
<dbReference type="AlphaFoldDB" id="A0A7R9FWX3"/>
<evidence type="ECO:0000256" key="1">
    <source>
        <dbReference type="SAM" id="MobiDB-lite"/>
    </source>
</evidence>
<organism evidence="2">
    <name type="scientific">Timema shepardi</name>
    <name type="common">Walking stick</name>
    <dbReference type="NCBI Taxonomy" id="629360"/>
    <lineage>
        <taxon>Eukaryota</taxon>
        <taxon>Metazoa</taxon>
        <taxon>Ecdysozoa</taxon>
        <taxon>Arthropoda</taxon>
        <taxon>Hexapoda</taxon>
        <taxon>Insecta</taxon>
        <taxon>Pterygota</taxon>
        <taxon>Neoptera</taxon>
        <taxon>Polyneoptera</taxon>
        <taxon>Phasmatodea</taxon>
        <taxon>Timematodea</taxon>
        <taxon>Timematoidea</taxon>
        <taxon>Timematidae</taxon>
        <taxon>Timema</taxon>
    </lineage>
</organism>
<protein>
    <submittedName>
        <fullName evidence="2">Uncharacterized protein</fullName>
    </submittedName>
</protein>
<feature type="compositionally biased region" description="Basic and acidic residues" evidence="1">
    <location>
        <begin position="319"/>
        <end position="336"/>
    </location>
</feature>
<feature type="region of interest" description="Disordered" evidence="1">
    <location>
        <begin position="319"/>
        <end position="342"/>
    </location>
</feature>
<accession>A0A7R9FWX3</accession>
<sequence length="342" mass="39664">MEWASFLCENGPFHSGLGTHTNRTVTLKTNYDFLDHEFRQKSHWELAPHVWATYNVVINNKTTREKREQHIELDMAYPRRDFSMKGYYQILNNSLSSEIAIQWDKKNLTKKSIGASIDWKRISLYPNKQHAVLSIKHPSFKRDVTFNANYLSGDKEFVDIASEVVYSTENNKKLRLSGKLLDNSQNLYKQYDYELLGNHPATRLDLKVFGDLHAGNGLYKSNNVAQYKRTYLPLQKGETNAFLNTIIKEIEIESGIEEMYSALWNSILESVDYWKVYLASETNEAIHDVWLDAKPVVQRFLDDIRVNNESTLVPLLDKEGDRENKECSQGKQREHAGPGVRH</sequence>
<name>A0A7R9FWX3_TIMSH</name>
<gene>
    <name evidence="2" type="ORF">TSIB3V08_LOCUS2689</name>
</gene>